<dbReference type="AlphaFoldDB" id="A0AAX6P7W6"/>
<dbReference type="PANTHER" id="PTHR14096:SF7">
    <property type="entry name" value="APOLIPOPROTEIN L6"/>
    <property type="match status" value="1"/>
</dbReference>
<dbReference type="GO" id="GO:0008289">
    <property type="term" value="F:lipid binding"/>
    <property type="evidence" value="ECO:0007669"/>
    <property type="project" value="InterPro"/>
</dbReference>
<evidence type="ECO:0000313" key="4">
    <source>
        <dbReference type="Proteomes" id="UP000694906"/>
    </source>
</evidence>
<dbReference type="GO" id="GO:0016020">
    <property type="term" value="C:membrane"/>
    <property type="evidence" value="ECO:0007669"/>
    <property type="project" value="TreeGrafter"/>
</dbReference>
<evidence type="ECO:0000256" key="3">
    <source>
        <dbReference type="SAM" id="Phobius"/>
    </source>
</evidence>
<dbReference type="GO" id="GO:0006869">
    <property type="term" value="P:lipid transport"/>
    <property type="evidence" value="ECO:0007669"/>
    <property type="project" value="InterPro"/>
</dbReference>
<proteinExistence type="inferred from homology"/>
<dbReference type="RefSeq" id="XP_004845780.1">
    <property type="nucleotide sequence ID" value="XM_004845723.3"/>
</dbReference>
<sequence length="358" mass="39700">MEKSRDTPLNVATTETSPVRRYGHSSYSSSSRPENHVIPGDMDLTFESQPDYEDGEEEDAPPEADVGQDGELSAEEIIFLEMFPGWKKQQEKLIATLHAFAKDADKISRKFTEKNVLNKSVTVVAELVSIVGLALASASGGIGLPLAVFGQSVSVLAAFHSILTKLRENSRNEKLLGRANSKVPNPDEEFEDPGGKKTAYITAAGQAMYKCGRAWDVISKHTHTLFPSKALSHVAQRSLTTSVLPIEKAVGIYGGPSAFMSLAGDVYSLWDNWKKLKNKEKAELAEDLRARAEELEEELTRRTKRYNTLKKKKELREKRLRRSSLKEAKKTQTQPPSRSGKAGSWGSRKMNTNTSEMN</sequence>
<keyword evidence="3" id="KW-1133">Transmembrane helix</keyword>
<name>A0AAX6P7W6_HETGA</name>
<evidence type="ECO:0000256" key="2">
    <source>
        <dbReference type="SAM" id="MobiDB-lite"/>
    </source>
</evidence>
<feature type="transmembrane region" description="Helical" evidence="3">
    <location>
        <begin position="142"/>
        <end position="163"/>
    </location>
</feature>
<feature type="region of interest" description="Disordered" evidence="2">
    <location>
        <begin position="1"/>
        <end position="68"/>
    </location>
</feature>
<organism evidence="4 5">
    <name type="scientific">Heterocephalus glaber</name>
    <name type="common">Naked mole rat</name>
    <dbReference type="NCBI Taxonomy" id="10181"/>
    <lineage>
        <taxon>Eukaryota</taxon>
        <taxon>Metazoa</taxon>
        <taxon>Chordata</taxon>
        <taxon>Craniata</taxon>
        <taxon>Vertebrata</taxon>
        <taxon>Euteleostomi</taxon>
        <taxon>Mammalia</taxon>
        <taxon>Eutheria</taxon>
        <taxon>Euarchontoglires</taxon>
        <taxon>Glires</taxon>
        <taxon>Rodentia</taxon>
        <taxon>Hystricomorpha</taxon>
        <taxon>Bathyergidae</taxon>
        <taxon>Heterocephalus</taxon>
    </lineage>
</organism>
<protein>
    <submittedName>
        <fullName evidence="5">Apolipoprotein L6-like</fullName>
    </submittedName>
</protein>
<keyword evidence="3" id="KW-0472">Membrane</keyword>
<evidence type="ECO:0000313" key="5">
    <source>
        <dbReference type="RefSeq" id="XP_004845780.1"/>
    </source>
</evidence>
<feature type="compositionally biased region" description="Polar residues" evidence="2">
    <location>
        <begin position="349"/>
        <end position="358"/>
    </location>
</feature>
<dbReference type="Pfam" id="PF05461">
    <property type="entry name" value="ApoL"/>
    <property type="match status" value="2"/>
</dbReference>
<keyword evidence="4" id="KW-1185">Reference proteome</keyword>
<comment type="similarity">
    <text evidence="1">Belongs to the apolipoprotein L family.</text>
</comment>
<feature type="compositionally biased region" description="Basic residues" evidence="2">
    <location>
        <begin position="309"/>
        <end position="323"/>
    </location>
</feature>
<gene>
    <name evidence="5" type="primary">LOC101712835</name>
</gene>
<dbReference type="PANTHER" id="PTHR14096">
    <property type="entry name" value="APOLIPOPROTEIN L"/>
    <property type="match status" value="1"/>
</dbReference>
<dbReference type="GO" id="GO:0042157">
    <property type="term" value="P:lipoprotein metabolic process"/>
    <property type="evidence" value="ECO:0007669"/>
    <property type="project" value="InterPro"/>
</dbReference>
<feature type="region of interest" description="Disordered" evidence="2">
    <location>
        <begin position="309"/>
        <end position="358"/>
    </location>
</feature>
<feature type="transmembrane region" description="Helical" evidence="3">
    <location>
        <begin position="116"/>
        <end position="136"/>
    </location>
</feature>
<feature type="compositionally biased region" description="Acidic residues" evidence="2">
    <location>
        <begin position="50"/>
        <end position="68"/>
    </location>
</feature>
<evidence type="ECO:0000256" key="1">
    <source>
        <dbReference type="ARBA" id="ARBA00010090"/>
    </source>
</evidence>
<dbReference type="GO" id="GO:0005576">
    <property type="term" value="C:extracellular region"/>
    <property type="evidence" value="ECO:0007669"/>
    <property type="project" value="InterPro"/>
</dbReference>
<reference evidence="5" key="1">
    <citation type="submission" date="2025-08" db="UniProtKB">
        <authorList>
            <consortium name="RefSeq"/>
        </authorList>
    </citation>
    <scope>IDENTIFICATION</scope>
</reference>
<dbReference type="GeneID" id="101712835"/>
<dbReference type="Proteomes" id="UP000694906">
    <property type="component" value="Unplaced"/>
</dbReference>
<dbReference type="KEGG" id="hgl:101712835"/>
<keyword evidence="3" id="KW-0812">Transmembrane</keyword>
<dbReference type="InterPro" id="IPR008405">
    <property type="entry name" value="ApoL"/>
</dbReference>
<accession>A0AAX6P7W6</accession>